<protein>
    <submittedName>
        <fullName evidence="2">Uncharacterized protein</fullName>
    </submittedName>
</protein>
<name>A0A6C0CAU4_9ZZZZ</name>
<accession>A0A6C0CAU4</accession>
<evidence type="ECO:0000313" key="2">
    <source>
        <dbReference type="EMBL" id="QHT00930.1"/>
    </source>
</evidence>
<feature type="compositionally biased region" description="Basic and acidic residues" evidence="1">
    <location>
        <begin position="108"/>
        <end position="124"/>
    </location>
</feature>
<evidence type="ECO:0000256" key="1">
    <source>
        <dbReference type="SAM" id="MobiDB-lite"/>
    </source>
</evidence>
<organism evidence="2">
    <name type="scientific">viral metagenome</name>
    <dbReference type="NCBI Taxonomy" id="1070528"/>
    <lineage>
        <taxon>unclassified sequences</taxon>
        <taxon>metagenomes</taxon>
        <taxon>organismal metagenomes</taxon>
    </lineage>
</organism>
<proteinExistence type="predicted"/>
<dbReference type="AlphaFoldDB" id="A0A6C0CAU4"/>
<dbReference type="EMBL" id="MN739361">
    <property type="protein sequence ID" value="QHT00930.1"/>
    <property type="molecule type" value="Genomic_DNA"/>
</dbReference>
<feature type="compositionally biased region" description="Basic residues" evidence="1">
    <location>
        <begin position="180"/>
        <end position="192"/>
    </location>
</feature>
<feature type="region of interest" description="Disordered" evidence="1">
    <location>
        <begin position="93"/>
        <end position="255"/>
    </location>
</feature>
<feature type="compositionally biased region" description="Basic and acidic residues" evidence="1">
    <location>
        <begin position="143"/>
        <end position="154"/>
    </location>
</feature>
<reference evidence="2" key="1">
    <citation type="journal article" date="2020" name="Nature">
        <title>Giant virus diversity and host interactions through global metagenomics.</title>
        <authorList>
            <person name="Schulz F."/>
            <person name="Roux S."/>
            <person name="Paez-Espino D."/>
            <person name="Jungbluth S."/>
            <person name="Walsh D.A."/>
            <person name="Denef V.J."/>
            <person name="McMahon K.D."/>
            <person name="Konstantinidis K.T."/>
            <person name="Eloe-Fadrosh E.A."/>
            <person name="Kyrpides N.C."/>
            <person name="Woyke T."/>
        </authorList>
    </citation>
    <scope>NUCLEOTIDE SEQUENCE</scope>
    <source>
        <strain evidence="2">GVMAG-M-3300020192-26</strain>
    </source>
</reference>
<feature type="compositionally biased region" description="Acidic residues" evidence="1">
    <location>
        <begin position="197"/>
        <end position="229"/>
    </location>
</feature>
<feature type="compositionally biased region" description="Basic and acidic residues" evidence="1">
    <location>
        <begin position="164"/>
        <end position="179"/>
    </location>
</feature>
<sequence>MSKRNVEKPSKQPVKKAIKAKSDDIDFSTISMADLKKVDAVQACKQLNIEQIPSLDNIPQGERHLFIRRLYMERVFKLQAYEEQMKVLQKEMTSGKYQNIDDNDDLTDDKKPTKSDKPKKKIESDSDNDSTESSENNKKKKVEKPLPKQKESAKKAVPAKKKKESSESDTKSSESEKKPVKGKAKVVPKKKAVTSESESESDSESEPGSDSDSVDSESNESEHEDTESESSEKKPVKKPVAKKGPPAKKTGFKNK</sequence>